<proteinExistence type="inferred from homology"/>
<dbReference type="PANTHER" id="PTHR23085:SF16">
    <property type="entry name" value="GH28348P"/>
    <property type="match status" value="1"/>
</dbReference>
<dbReference type="Pfam" id="PF02493">
    <property type="entry name" value="MORN"/>
    <property type="match status" value="5"/>
</dbReference>
<keyword evidence="8" id="KW-0256">Endoplasmic reticulum</keyword>
<evidence type="ECO:0000256" key="10">
    <source>
        <dbReference type="ARBA" id="ARBA00023136"/>
    </source>
</evidence>
<dbReference type="EnsemblMetazoa" id="PPA23109.1">
    <property type="protein sequence ID" value="PPA23109.1"/>
    <property type="gene ID" value="WBGene00112663"/>
</dbReference>
<organism evidence="11 12">
    <name type="scientific">Pristionchus pacificus</name>
    <name type="common">Parasitic nematode worm</name>
    <dbReference type="NCBI Taxonomy" id="54126"/>
    <lineage>
        <taxon>Eukaryota</taxon>
        <taxon>Metazoa</taxon>
        <taxon>Ecdysozoa</taxon>
        <taxon>Nematoda</taxon>
        <taxon>Chromadorea</taxon>
        <taxon>Rhabditida</taxon>
        <taxon>Rhabditina</taxon>
        <taxon>Diplogasteromorpha</taxon>
        <taxon>Diplogasteroidea</taxon>
        <taxon>Neodiplogasteridae</taxon>
        <taxon>Pristionchus</taxon>
    </lineage>
</organism>
<keyword evidence="7" id="KW-0677">Repeat</keyword>
<accession>A0A2A6BNK4</accession>
<evidence type="ECO:0000256" key="3">
    <source>
        <dbReference type="ARBA" id="ARBA00004236"/>
    </source>
</evidence>
<evidence type="ECO:0000313" key="11">
    <source>
        <dbReference type="EnsemblMetazoa" id="PPA23109.1"/>
    </source>
</evidence>
<evidence type="ECO:0000256" key="8">
    <source>
        <dbReference type="ARBA" id="ARBA00022824"/>
    </source>
</evidence>
<dbReference type="GO" id="GO:0005886">
    <property type="term" value="C:plasma membrane"/>
    <property type="evidence" value="ECO:0000318"/>
    <property type="project" value="GO_Central"/>
</dbReference>
<gene>
    <name evidence="11" type="primary">WBGene00112663</name>
</gene>
<keyword evidence="9" id="KW-1133">Transmembrane helix</keyword>
<accession>A0A8R1YK46</accession>
<reference evidence="11" key="2">
    <citation type="submission" date="2022-06" db="UniProtKB">
        <authorList>
            <consortium name="EnsemblMetazoa"/>
        </authorList>
    </citation>
    <scope>IDENTIFICATION</scope>
    <source>
        <strain evidence="11">PS312</strain>
    </source>
</reference>
<dbReference type="SMART" id="SM00698">
    <property type="entry name" value="MORN"/>
    <property type="match status" value="4"/>
</dbReference>
<evidence type="ECO:0000313" key="12">
    <source>
        <dbReference type="Proteomes" id="UP000005239"/>
    </source>
</evidence>
<dbReference type="PANTHER" id="PTHR23085">
    <property type="entry name" value="GH28348P"/>
    <property type="match status" value="1"/>
</dbReference>
<keyword evidence="5" id="KW-1003">Cell membrane</keyword>
<keyword evidence="12" id="KW-1185">Reference proteome</keyword>
<evidence type="ECO:0000256" key="6">
    <source>
        <dbReference type="ARBA" id="ARBA00022692"/>
    </source>
</evidence>
<keyword evidence="10" id="KW-0472">Membrane</keyword>
<evidence type="ECO:0000256" key="7">
    <source>
        <dbReference type="ARBA" id="ARBA00022737"/>
    </source>
</evidence>
<keyword evidence="6" id="KW-0812">Transmembrane</keyword>
<evidence type="ECO:0000256" key="1">
    <source>
        <dbReference type="ARBA" id="ARBA00004163"/>
    </source>
</evidence>
<dbReference type="SUPFAM" id="SSF82185">
    <property type="entry name" value="Histone H3 K4-specific methyltransferase SET7/9 N-terminal domain"/>
    <property type="match status" value="1"/>
</dbReference>
<name>A0A2A6BNK4_PRIPA</name>
<evidence type="ECO:0000256" key="9">
    <source>
        <dbReference type="ARBA" id="ARBA00022989"/>
    </source>
</evidence>
<dbReference type="Proteomes" id="UP000005239">
    <property type="component" value="Unassembled WGS sequence"/>
</dbReference>
<evidence type="ECO:0000256" key="5">
    <source>
        <dbReference type="ARBA" id="ARBA00022475"/>
    </source>
</evidence>
<sequence>MIGGRVVYEDGAVYHGDFLNNLEHGLGTMKRSGGRSLFAGRWSEGFEELGVLDENGITFAGQWSRGRRDGLGTESSRNVTFSGDWTEGAQSRYGVADYTNNESCYMGIWVDSKPEEYGIQEYADSGTYCGQWLNGRKTGFGVRTSGQYGSSALAMILSRGCAQADHMRSCHGIRYAHRSASHEDQRGRDVSWPVDGREEMRLRNWGEDGTKTCGRYKNGKLVMDLGSAKGKLIGSFCGARTRLQESVRAASLAAYIADLKANIAAEHAAIAHETSLQAYKVHEEAHHQSDLALVHARQFHFADAYVFSR</sequence>
<dbReference type="GO" id="GO:0005789">
    <property type="term" value="C:endoplasmic reticulum membrane"/>
    <property type="evidence" value="ECO:0000318"/>
    <property type="project" value="GO_Central"/>
</dbReference>
<reference evidence="12" key="1">
    <citation type="journal article" date="2008" name="Nat. Genet.">
        <title>The Pristionchus pacificus genome provides a unique perspective on nematode lifestyle and parasitism.</title>
        <authorList>
            <person name="Dieterich C."/>
            <person name="Clifton S.W."/>
            <person name="Schuster L.N."/>
            <person name="Chinwalla A."/>
            <person name="Delehaunty K."/>
            <person name="Dinkelacker I."/>
            <person name="Fulton L."/>
            <person name="Fulton R."/>
            <person name="Godfrey J."/>
            <person name="Minx P."/>
            <person name="Mitreva M."/>
            <person name="Roeseler W."/>
            <person name="Tian H."/>
            <person name="Witte H."/>
            <person name="Yang S.P."/>
            <person name="Wilson R.K."/>
            <person name="Sommer R.J."/>
        </authorList>
    </citation>
    <scope>NUCLEOTIDE SEQUENCE [LARGE SCALE GENOMIC DNA]</scope>
    <source>
        <strain evidence="12">PS312</strain>
    </source>
</reference>
<dbReference type="InterPro" id="IPR017191">
    <property type="entry name" value="Junctophilin"/>
</dbReference>
<dbReference type="InterPro" id="IPR003409">
    <property type="entry name" value="MORN"/>
</dbReference>
<dbReference type="OrthoDB" id="284854at2759"/>
<comment type="similarity">
    <text evidence="4">Belongs to the junctophilin family.</text>
</comment>
<protein>
    <submittedName>
        <fullName evidence="11">Uncharacterized protein</fullName>
    </submittedName>
</protein>
<dbReference type="GO" id="GO:0030314">
    <property type="term" value="C:junctional membrane complex"/>
    <property type="evidence" value="ECO:0000318"/>
    <property type="project" value="GO_Central"/>
</dbReference>
<evidence type="ECO:0000256" key="4">
    <source>
        <dbReference type="ARBA" id="ARBA00008599"/>
    </source>
</evidence>
<comment type="subcellular location">
    <subcellularLocation>
        <location evidence="3">Cell membrane</location>
    </subcellularLocation>
    <subcellularLocation>
        <location evidence="2">Endomembrane system</location>
        <topology evidence="2">Peripheral membrane protein</topology>
    </subcellularLocation>
    <subcellularLocation>
        <location evidence="1">Endoplasmic reticulum membrane</location>
        <topology evidence="1">Single-pass type IV membrane protein</topology>
    </subcellularLocation>
</comment>
<dbReference type="AlphaFoldDB" id="A0A2A6BNK4"/>
<evidence type="ECO:0000256" key="2">
    <source>
        <dbReference type="ARBA" id="ARBA00004184"/>
    </source>
</evidence>